<dbReference type="eggNOG" id="ENOG502S45G">
    <property type="taxonomic scope" value="Eukaryota"/>
</dbReference>
<dbReference type="GeneID" id="104583009"/>
<dbReference type="AlphaFoldDB" id="I1GQH9"/>
<protein>
    <submittedName>
        <fullName evidence="1 2">Uncharacterized protein</fullName>
    </submittedName>
</protein>
<dbReference type="Gramene" id="KQK14297">
    <property type="protein sequence ID" value="KQK14297"/>
    <property type="gene ID" value="BRADI_1g15280v3"/>
</dbReference>
<organism evidence="2">
    <name type="scientific">Brachypodium distachyon</name>
    <name type="common">Purple false brome</name>
    <name type="synonym">Trachynia distachya</name>
    <dbReference type="NCBI Taxonomy" id="15368"/>
    <lineage>
        <taxon>Eukaryota</taxon>
        <taxon>Viridiplantae</taxon>
        <taxon>Streptophyta</taxon>
        <taxon>Embryophyta</taxon>
        <taxon>Tracheophyta</taxon>
        <taxon>Spermatophyta</taxon>
        <taxon>Magnoliopsida</taxon>
        <taxon>Liliopsida</taxon>
        <taxon>Poales</taxon>
        <taxon>Poaceae</taxon>
        <taxon>BOP clade</taxon>
        <taxon>Pooideae</taxon>
        <taxon>Stipodae</taxon>
        <taxon>Brachypodieae</taxon>
        <taxon>Brachypodium</taxon>
    </lineage>
</organism>
<dbReference type="PANTHER" id="PTHR34570">
    <property type="entry name" value="OS03G0593100 PROTEIN"/>
    <property type="match status" value="1"/>
</dbReference>
<dbReference type="KEGG" id="bdi:104583009"/>
<accession>I1GQH9</accession>
<evidence type="ECO:0000313" key="3">
    <source>
        <dbReference type="Proteomes" id="UP000008810"/>
    </source>
</evidence>
<keyword evidence="3" id="KW-1185">Reference proteome</keyword>
<evidence type="ECO:0000313" key="1">
    <source>
        <dbReference type="EMBL" id="KQK14297.1"/>
    </source>
</evidence>
<dbReference type="RefSeq" id="XP_010232955.1">
    <property type="nucleotide sequence ID" value="XM_010234653.2"/>
</dbReference>
<dbReference type="PANTHER" id="PTHR34570:SF16">
    <property type="entry name" value="OS03G0593100 PROTEIN"/>
    <property type="match status" value="1"/>
</dbReference>
<reference evidence="1 2" key="1">
    <citation type="journal article" date="2010" name="Nature">
        <title>Genome sequencing and analysis of the model grass Brachypodium distachyon.</title>
        <authorList>
            <consortium name="International Brachypodium Initiative"/>
        </authorList>
    </citation>
    <scope>NUCLEOTIDE SEQUENCE [LARGE SCALE GENOMIC DNA]</scope>
    <source>
        <strain evidence="1">Bd21</strain>
        <strain evidence="2">cv. Bd21</strain>
    </source>
</reference>
<gene>
    <name evidence="2" type="primary">LOC104583009</name>
    <name evidence="1" type="ORF">BRADI_1g15280v3</name>
</gene>
<dbReference type="EMBL" id="CM000880">
    <property type="protein sequence ID" value="KQK14297.1"/>
    <property type="molecule type" value="Genomic_DNA"/>
</dbReference>
<proteinExistence type="predicted"/>
<evidence type="ECO:0000313" key="2">
    <source>
        <dbReference type="EnsemblPlants" id="KQK14297"/>
    </source>
</evidence>
<name>I1GQH9_BRADI</name>
<reference evidence="2" key="3">
    <citation type="submission" date="2018-08" db="UniProtKB">
        <authorList>
            <consortium name="EnsemblPlants"/>
        </authorList>
    </citation>
    <scope>IDENTIFICATION</scope>
    <source>
        <strain evidence="2">cv. Bd21</strain>
    </source>
</reference>
<dbReference type="Proteomes" id="UP000008810">
    <property type="component" value="Chromosome 1"/>
</dbReference>
<reference evidence="1" key="2">
    <citation type="submission" date="2017-06" db="EMBL/GenBank/DDBJ databases">
        <title>WGS assembly of Brachypodium distachyon.</title>
        <authorList>
            <consortium name="The International Brachypodium Initiative"/>
            <person name="Lucas S."/>
            <person name="Harmon-Smith M."/>
            <person name="Lail K."/>
            <person name="Tice H."/>
            <person name="Grimwood J."/>
            <person name="Bruce D."/>
            <person name="Barry K."/>
            <person name="Shu S."/>
            <person name="Lindquist E."/>
            <person name="Wang M."/>
            <person name="Pitluck S."/>
            <person name="Vogel J.P."/>
            <person name="Garvin D.F."/>
            <person name="Mockler T.C."/>
            <person name="Schmutz J."/>
            <person name="Rokhsar D."/>
            <person name="Bevan M.W."/>
        </authorList>
    </citation>
    <scope>NUCLEOTIDE SEQUENCE</scope>
    <source>
        <strain evidence="1">Bd21</strain>
    </source>
</reference>
<dbReference type="EnsemblPlants" id="KQK14297">
    <property type="protein sequence ID" value="KQK14297"/>
    <property type="gene ID" value="BRADI_1g15280v3"/>
</dbReference>
<dbReference type="OMA" id="LWPSKTY"/>
<dbReference type="HOGENOM" id="CLU_152209_1_0_1"/>
<sequence>MGMQSNEGTVMFSSIALLQQRFRELERIKEKREVRLLQILTPREAELLQGVSGNAAAAAAPREAPVRWFFHPELLYPCRPLGGTAALFPVVPATAACECKTIQLHGDSLAMDLWPSKASGEVDVDTSLHL</sequence>
<dbReference type="OrthoDB" id="671858at2759"/>